<comment type="caution">
    <text evidence="2">The sequence shown here is derived from an EMBL/GenBank/DDBJ whole genome shotgun (WGS) entry which is preliminary data.</text>
</comment>
<evidence type="ECO:0000256" key="1">
    <source>
        <dbReference type="SAM" id="Coils"/>
    </source>
</evidence>
<keyword evidence="1" id="KW-0175">Coiled coil</keyword>
<dbReference type="Proteomes" id="UP001633002">
    <property type="component" value="Unassembled WGS sequence"/>
</dbReference>
<keyword evidence="3" id="KW-1185">Reference proteome</keyword>
<evidence type="ECO:0000313" key="3">
    <source>
        <dbReference type="Proteomes" id="UP001633002"/>
    </source>
</evidence>
<reference evidence="2 3" key="1">
    <citation type="submission" date="2024-09" db="EMBL/GenBank/DDBJ databases">
        <title>Chromosome-scale assembly of Riccia sorocarpa.</title>
        <authorList>
            <person name="Paukszto L."/>
        </authorList>
    </citation>
    <scope>NUCLEOTIDE SEQUENCE [LARGE SCALE GENOMIC DNA]</scope>
    <source>
        <strain evidence="2">LP-2024</strain>
        <tissue evidence="2">Aerial parts of the thallus</tissue>
    </source>
</reference>
<name>A0ABD3HCH5_9MARC</name>
<evidence type="ECO:0000313" key="2">
    <source>
        <dbReference type="EMBL" id="KAL3689063.1"/>
    </source>
</evidence>
<proteinExistence type="predicted"/>
<dbReference type="EMBL" id="JBJQOH010000004">
    <property type="protein sequence ID" value="KAL3689063.1"/>
    <property type="molecule type" value="Genomic_DNA"/>
</dbReference>
<sequence length="500" mass="56871">MRMSYEANQGVVGGKQLQIENASRAVNAFDDTRAEWDAEMGQLVHERDQLKDELLKAQAEAELLKKHAEGLKTQFEHERSEWERENRQLVEEIASLQDSHVAIAEREVLVLFKVESVQDLKDQIRQKEEELDRVRTDDATVYKKLVASRKKVNRLNKLLKEMPAWIIVKSCPSTSEVLAKGGSWEIGLYPLVYRAISEYSDGKQKSILVLCTLCIQLTNPGTYGVVPGSWVKEFGLNRQLDAKAIADQINLSEDGSCFASEGLCGDVVQITGDSARFRYFTTTDDGIPIRYLHPPKYRVIGKQFKKWLHVIGATLVADWKLFWDHLRKHFWVWVEPAPSYEVAIHNRALASIKLSMGNVGPAILDNLRLVNIALSIRLRPSHGIALEYFIHALLALPWAFEAFHILWSVGAVTVYTFGHIPLDMLCDPTSYICVPNSTQVKLSSYWAKSKLWSCDHSYSVLSGVDPLLDEDDESCPRKAHEWQNMPLLKAKQSSWLQWKP</sequence>
<accession>A0ABD3HCH5</accession>
<protein>
    <submittedName>
        <fullName evidence="2">Uncharacterized protein</fullName>
    </submittedName>
</protein>
<organism evidence="2 3">
    <name type="scientific">Riccia sorocarpa</name>
    <dbReference type="NCBI Taxonomy" id="122646"/>
    <lineage>
        <taxon>Eukaryota</taxon>
        <taxon>Viridiplantae</taxon>
        <taxon>Streptophyta</taxon>
        <taxon>Embryophyta</taxon>
        <taxon>Marchantiophyta</taxon>
        <taxon>Marchantiopsida</taxon>
        <taxon>Marchantiidae</taxon>
        <taxon>Marchantiales</taxon>
        <taxon>Ricciaceae</taxon>
        <taxon>Riccia</taxon>
    </lineage>
</organism>
<gene>
    <name evidence="2" type="ORF">R1sor_015372</name>
</gene>
<feature type="coiled-coil region" evidence="1">
    <location>
        <begin position="33"/>
        <end position="137"/>
    </location>
</feature>
<dbReference type="AlphaFoldDB" id="A0ABD3HCH5"/>